<dbReference type="InterPro" id="IPR044872">
    <property type="entry name" value="CcmK/CsoS1_BMC"/>
</dbReference>
<dbReference type="SUPFAM" id="SSF143414">
    <property type="entry name" value="CcmK-like"/>
    <property type="match status" value="1"/>
</dbReference>
<dbReference type="InterPro" id="IPR000249">
    <property type="entry name" value="BMC_dom"/>
</dbReference>
<protein>
    <submittedName>
        <fullName evidence="5">BMC domain-containing protein</fullName>
    </submittedName>
</protein>
<gene>
    <name evidence="5" type="ORF">HW115_11295</name>
</gene>
<accession>A0A851GMB9</accession>
<feature type="domain" description="BMC" evidence="4">
    <location>
        <begin position="5"/>
        <end position="90"/>
    </location>
</feature>
<dbReference type="PROSITE" id="PS51930">
    <property type="entry name" value="BMC_2"/>
    <property type="match status" value="1"/>
</dbReference>
<dbReference type="GO" id="GO:0031469">
    <property type="term" value="C:bacterial microcompartment"/>
    <property type="evidence" value="ECO:0007669"/>
    <property type="project" value="UniProtKB-SubCell"/>
</dbReference>
<comment type="caution">
    <text evidence="5">The sequence shown here is derived from an EMBL/GenBank/DDBJ whole genome shotgun (WGS) entry which is preliminary data.</text>
</comment>
<evidence type="ECO:0000256" key="1">
    <source>
        <dbReference type="ARBA" id="ARBA00024322"/>
    </source>
</evidence>
<comment type="similarity">
    <text evidence="3">Belongs to the bacterial microcompartments protein family.</text>
</comment>
<dbReference type="RefSeq" id="WP_178932945.1">
    <property type="nucleotide sequence ID" value="NZ_JACBAZ010000004.1"/>
</dbReference>
<keyword evidence="6" id="KW-1185">Reference proteome</keyword>
<evidence type="ECO:0000256" key="3">
    <source>
        <dbReference type="PROSITE-ProRule" id="PRU01278"/>
    </source>
</evidence>
<comment type="subcellular location">
    <subcellularLocation>
        <location evidence="1">Bacterial microcompartment</location>
    </subcellularLocation>
</comment>
<dbReference type="CDD" id="cd07045">
    <property type="entry name" value="BMC_CcmK_like"/>
    <property type="match status" value="1"/>
</dbReference>
<dbReference type="Gene3D" id="3.30.70.1710">
    <property type="match status" value="1"/>
</dbReference>
<proteinExistence type="inferred from homology"/>
<evidence type="ECO:0000313" key="6">
    <source>
        <dbReference type="Proteomes" id="UP000557872"/>
    </source>
</evidence>
<keyword evidence="2" id="KW-1283">Bacterial microcompartment</keyword>
<dbReference type="PANTHER" id="PTHR33941">
    <property type="entry name" value="PROPANEDIOL UTILIZATION PROTEIN PDUA"/>
    <property type="match status" value="1"/>
</dbReference>
<dbReference type="Proteomes" id="UP000557872">
    <property type="component" value="Unassembled WGS sequence"/>
</dbReference>
<sequence>MTKQAIGILETKGLTCLVNGTDAMLKSANVTLAGPMRQIGSAMCNIVIQGDVAAVKAAIDAGAAAASQTGTVLSAHVIARPDAAIEDILPKVAKAAGRAKK</sequence>
<dbReference type="EMBL" id="JACBAZ010000004">
    <property type="protein sequence ID" value="NWK56197.1"/>
    <property type="molecule type" value="Genomic_DNA"/>
</dbReference>
<dbReference type="InterPro" id="IPR050575">
    <property type="entry name" value="BMC_shell"/>
</dbReference>
<dbReference type="PANTHER" id="PTHR33941:SF11">
    <property type="entry name" value="BACTERIAL MICROCOMPARTMENT SHELL PROTEIN PDUJ"/>
    <property type="match status" value="1"/>
</dbReference>
<evidence type="ECO:0000259" key="4">
    <source>
        <dbReference type="PROSITE" id="PS51930"/>
    </source>
</evidence>
<evidence type="ECO:0000313" key="5">
    <source>
        <dbReference type="EMBL" id="NWK56197.1"/>
    </source>
</evidence>
<dbReference type="Pfam" id="PF00936">
    <property type="entry name" value="BMC"/>
    <property type="match status" value="1"/>
</dbReference>
<dbReference type="SMART" id="SM00877">
    <property type="entry name" value="BMC"/>
    <property type="match status" value="1"/>
</dbReference>
<dbReference type="InterPro" id="IPR037233">
    <property type="entry name" value="CcmK-like_sf"/>
</dbReference>
<dbReference type="AlphaFoldDB" id="A0A851GMB9"/>
<name>A0A851GMB9_9BACT</name>
<reference evidence="5 6" key="1">
    <citation type="submission" date="2020-07" db="EMBL/GenBank/DDBJ databases">
        <title>Roseicoccus Jingziensis gen. nov., sp. nov., isolated from coastal seawater.</title>
        <authorList>
            <person name="Feng X."/>
        </authorList>
    </citation>
    <scope>NUCLEOTIDE SEQUENCE [LARGE SCALE GENOMIC DNA]</scope>
    <source>
        <strain evidence="5 6">N1E253</strain>
    </source>
</reference>
<organism evidence="5 6">
    <name type="scientific">Oceaniferula marina</name>
    <dbReference type="NCBI Taxonomy" id="2748318"/>
    <lineage>
        <taxon>Bacteria</taxon>
        <taxon>Pseudomonadati</taxon>
        <taxon>Verrucomicrobiota</taxon>
        <taxon>Verrucomicrobiia</taxon>
        <taxon>Verrucomicrobiales</taxon>
        <taxon>Verrucomicrobiaceae</taxon>
        <taxon>Oceaniferula</taxon>
    </lineage>
</organism>
<evidence type="ECO:0000256" key="2">
    <source>
        <dbReference type="ARBA" id="ARBA00024446"/>
    </source>
</evidence>